<dbReference type="GO" id="GO:0005737">
    <property type="term" value="C:cytoplasm"/>
    <property type="evidence" value="ECO:0007669"/>
    <property type="project" value="UniProtKB-SubCell"/>
</dbReference>
<dbReference type="AlphaFoldDB" id="A0A095ZCM0"/>
<dbReference type="PANTHER" id="PTHR43721:SF22">
    <property type="entry name" value="ELONGATION FACTOR TU, MITOCHONDRIAL"/>
    <property type="match status" value="1"/>
</dbReference>
<comment type="subcellular location">
    <subcellularLocation>
        <location evidence="1">Cytoplasm</location>
    </subcellularLocation>
</comment>
<protein>
    <submittedName>
        <fullName evidence="7">Translation elongation factor</fullName>
    </submittedName>
</protein>
<sequence length="645" mass="71136">MIIGTAGHIDHGKTTLIRALTGVETDRLEEEKRRGISIQLGYAYTPLANGDVLGFIDVPGHERLIRTMVAGATGIDFALLVVAADDGVMPQTREHLAILSLLHITAGAIVITKAAVVDGARIDEVKQEIEALVAGSFLEKAPLFVTDALAEDHLGIDELREYLFKEAEARGNQQAEGLFRLAVDRVFSLSGQGTVVTGTVHGGELDLRVQAAQAAGEVIDLRHFPSAQSLRVRSIHAQDQPSQTARAGQRCALNVVGLTKDAIERGDWIADARSFTPSFNIDVSLQLLHSSEQRIQAWTPLHLHIAAKHYYVHAVPLSQDRVEPGQRAMVQLVSTEPICSMTGDRFIIRNPQATQTIGGGRILHPNAPDRKRRSPERLAWLAGVEAFLNGASIEVLLKLAPYGLSEKTLLRLTAKSLDKLTQPPGVLALVPGGAQAQTIWILADQWQALAEQVVQRLAAFHEQAPDEVGVELLRMRRMSLPKVSDGLWQLLVRSLIEQGRIARTRSLLHLPDHIPVLSAQEAQLAEQILPMVEAGGSNPPWVRDIAKQLGAEEGDVRQVLRRLSRQGEIFQVVHDLFYHRKSLQRLAQIVLSMEPQDDIGTAEFRDASGLGRKRAVQVLEYFDRAGLTRRVKERRLVRNRSLDWL</sequence>
<dbReference type="SUPFAM" id="SSF50447">
    <property type="entry name" value="Translation proteins"/>
    <property type="match status" value="1"/>
</dbReference>
<organism evidence="7 8">
    <name type="scientific">Oligella urethralis DNF00040</name>
    <dbReference type="NCBI Taxonomy" id="1401065"/>
    <lineage>
        <taxon>Bacteria</taxon>
        <taxon>Pseudomonadati</taxon>
        <taxon>Pseudomonadota</taxon>
        <taxon>Betaproteobacteria</taxon>
        <taxon>Burkholderiales</taxon>
        <taxon>Alcaligenaceae</taxon>
        <taxon>Oligella</taxon>
    </lineage>
</organism>
<dbReference type="Pfam" id="PF09107">
    <property type="entry name" value="WHD_3rd_SelB"/>
    <property type="match status" value="1"/>
</dbReference>
<dbReference type="InterPro" id="IPR050055">
    <property type="entry name" value="EF-Tu_GTPase"/>
</dbReference>
<dbReference type="PROSITE" id="PS51722">
    <property type="entry name" value="G_TR_2"/>
    <property type="match status" value="1"/>
</dbReference>
<dbReference type="GO" id="GO:0005525">
    <property type="term" value="F:GTP binding"/>
    <property type="evidence" value="ECO:0007669"/>
    <property type="project" value="UniProtKB-KW"/>
</dbReference>
<dbReference type="Pfam" id="PF25461">
    <property type="entry name" value="Beta-barrel_SelB"/>
    <property type="match status" value="1"/>
</dbReference>
<evidence type="ECO:0000313" key="8">
    <source>
        <dbReference type="Proteomes" id="UP000029629"/>
    </source>
</evidence>
<dbReference type="CDD" id="cd04171">
    <property type="entry name" value="SelB"/>
    <property type="match status" value="1"/>
</dbReference>
<dbReference type="CDD" id="cd15491">
    <property type="entry name" value="selB_III"/>
    <property type="match status" value="1"/>
</dbReference>
<dbReference type="Proteomes" id="UP000029629">
    <property type="component" value="Unassembled WGS sequence"/>
</dbReference>
<dbReference type="GO" id="GO:0001514">
    <property type="term" value="P:selenocysteine incorporation"/>
    <property type="evidence" value="ECO:0007669"/>
    <property type="project" value="InterPro"/>
</dbReference>
<dbReference type="InterPro" id="IPR036390">
    <property type="entry name" value="WH_DNA-bd_sf"/>
</dbReference>
<dbReference type="NCBIfam" id="TIGR00475">
    <property type="entry name" value="selB"/>
    <property type="match status" value="1"/>
</dbReference>
<dbReference type="SUPFAM" id="SSF46785">
    <property type="entry name" value="Winged helix' DNA-binding domain"/>
    <property type="match status" value="3"/>
</dbReference>
<dbReference type="InterPro" id="IPR027417">
    <property type="entry name" value="P-loop_NTPase"/>
</dbReference>
<accession>A0A095ZCM0</accession>
<dbReference type="Gene3D" id="3.40.50.300">
    <property type="entry name" value="P-loop containing nucleotide triphosphate hydrolases"/>
    <property type="match status" value="1"/>
</dbReference>
<keyword evidence="7" id="KW-0251">Elongation factor</keyword>
<dbReference type="eggNOG" id="COG3276">
    <property type="taxonomic scope" value="Bacteria"/>
</dbReference>
<dbReference type="InterPro" id="IPR004535">
    <property type="entry name" value="Transl_elong_SelB"/>
</dbReference>
<dbReference type="SUPFAM" id="SSF52540">
    <property type="entry name" value="P-loop containing nucleoside triphosphate hydrolases"/>
    <property type="match status" value="1"/>
</dbReference>
<dbReference type="Gene3D" id="2.40.30.10">
    <property type="entry name" value="Translation factors"/>
    <property type="match status" value="1"/>
</dbReference>
<evidence type="ECO:0000256" key="2">
    <source>
        <dbReference type="ARBA" id="ARBA00022490"/>
    </source>
</evidence>
<dbReference type="EMBL" id="JRNI01000003">
    <property type="protein sequence ID" value="KGF32500.1"/>
    <property type="molecule type" value="Genomic_DNA"/>
</dbReference>
<evidence type="ECO:0000256" key="5">
    <source>
        <dbReference type="ARBA" id="ARBA00023134"/>
    </source>
</evidence>
<evidence type="ECO:0000256" key="3">
    <source>
        <dbReference type="ARBA" id="ARBA00022741"/>
    </source>
</evidence>
<name>A0A095ZCM0_9BURK</name>
<dbReference type="InterPro" id="IPR009000">
    <property type="entry name" value="Transl_B-barrel_sf"/>
</dbReference>
<evidence type="ECO:0000256" key="1">
    <source>
        <dbReference type="ARBA" id="ARBA00004496"/>
    </source>
</evidence>
<keyword evidence="2" id="KW-0963">Cytoplasm</keyword>
<proteinExistence type="predicted"/>
<dbReference type="InterPro" id="IPR009001">
    <property type="entry name" value="Transl_elong_EF1A/Init_IF2_C"/>
</dbReference>
<dbReference type="Pfam" id="PF21214">
    <property type="entry name" value="WHD_2nd_SelB_bact"/>
    <property type="match status" value="1"/>
</dbReference>
<reference evidence="7 8" key="1">
    <citation type="submission" date="2014-07" db="EMBL/GenBank/DDBJ databases">
        <authorList>
            <person name="McCorrison J."/>
            <person name="Sanka R."/>
            <person name="Torralba M."/>
            <person name="Gillis M."/>
            <person name="Haft D.H."/>
            <person name="Methe B."/>
            <person name="Sutton G."/>
            <person name="Nelson K.E."/>
        </authorList>
    </citation>
    <scope>NUCLEOTIDE SEQUENCE [LARGE SCALE GENOMIC DNA]</scope>
    <source>
        <strain evidence="7 8">DNF00040</strain>
    </source>
</reference>
<dbReference type="InterPro" id="IPR015191">
    <property type="entry name" value="SelB_WHD4"/>
</dbReference>
<dbReference type="InterPro" id="IPR036388">
    <property type="entry name" value="WH-like_DNA-bd_sf"/>
</dbReference>
<gene>
    <name evidence="7" type="ORF">HMPREF2130_00720</name>
</gene>
<dbReference type="PANTHER" id="PTHR43721">
    <property type="entry name" value="ELONGATION FACTOR TU-RELATED"/>
    <property type="match status" value="1"/>
</dbReference>
<dbReference type="Pfam" id="PF00009">
    <property type="entry name" value="GTP_EFTU"/>
    <property type="match status" value="1"/>
</dbReference>
<dbReference type="Gene3D" id="1.10.10.10">
    <property type="entry name" value="Winged helix-like DNA-binding domain superfamily/Winged helix DNA-binding domain"/>
    <property type="match status" value="3"/>
</dbReference>
<evidence type="ECO:0000313" key="7">
    <source>
        <dbReference type="EMBL" id="KGF32500.1"/>
    </source>
</evidence>
<dbReference type="PROSITE" id="PS00301">
    <property type="entry name" value="G_TR_1"/>
    <property type="match status" value="1"/>
</dbReference>
<evidence type="ECO:0000259" key="6">
    <source>
        <dbReference type="PROSITE" id="PS51722"/>
    </source>
</evidence>
<dbReference type="Pfam" id="PF09106">
    <property type="entry name" value="WHD_2nd_SelB"/>
    <property type="match status" value="1"/>
</dbReference>
<dbReference type="InterPro" id="IPR031157">
    <property type="entry name" value="G_TR_CS"/>
</dbReference>
<feature type="domain" description="Tr-type G" evidence="6">
    <location>
        <begin position="1"/>
        <end position="174"/>
    </location>
</feature>
<keyword evidence="4" id="KW-0648">Protein biosynthesis</keyword>
<dbReference type="InterPro" id="IPR048931">
    <property type="entry name" value="WHD_2nd_SelB_bact"/>
</dbReference>
<dbReference type="GO" id="GO:0003746">
    <property type="term" value="F:translation elongation factor activity"/>
    <property type="evidence" value="ECO:0007669"/>
    <property type="project" value="UniProtKB-KW"/>
</dbReference>
<dbReference type="GO" id="GO:0003723">
    <property type="term" value="F:RNA binding"/>
    <property type="evidence" value="ECO:0007669"/>
    <property type="project" value="InterPro"/>
</dbReference>
<evidence type="ECO:0000256" key="4">
    <source>
        <dbReference type="ARBA" id="ARBA00022917"/>
    </source>
</evidence>
<keyword evidence="5" id="KW-0342">GTP-binding</keyword>
<keyword evidence="3" id="KW-0547">Nucleotide-binding</keyword>
<comment type="caution">
    <text evidence="7">The sequence shown here is derived from an EMBL/GenBank/DDBJ whole genome shotgun (WGS) entry which is preliminary data.</text>
</comment>
<dbReference type="OrthoDB" id="9803139at2"/>
<dbReference type="GO" id="GO:0003924">
    <property type="term" value="F:GTPase activity"/>
    <property type="evidence" value="ECO:0007669"/>
    <property type="project" value="InterPro"/>
</dbReference>
<dbReference type="RefSeq" id="WP_036557069.1">
    <property type="nucleotide sequence ID" value="NZ_JRNI01000003.1"/>
</dbReference>
<dbReference type="InterPro" id="IPR057335">
    <property type="entry name" value="Beta-barrel_SelB"/>
</dbReference>
<dbReference type="SUPFAM" id="SSF50465">
    <property type="entry name" value="EF-Tu/eEF-1alpha/eIF2-gamma C-terminal domain"/>
    <property type="match status" value="1"/>
</dbReference>
<dbReference type="InterPro" id="IPR015190">
    <property type="entry name" value="Elong_fac_SelB-wing-hlx_typ-2"/>
</dbReference>
<dbReference type="InterPro" id="IPR000795">
    <property type="entry name" value="T_Tr_GTP-bd_dom"/>
</dbReference>
<dbReference type="PRINTS" id="PR00315">
    <property type="entry name" value="ELONGATNFCT"/>
</dbReference>
<keyword evidence="8" id="KW-1185">Reference proteome</keyword>